<evidence type="ECO:0000256" key="2">
    <source>
        <dbReference type="ARBA" id="ARBA00022490"/>
    </source>
</evidence>
<protein>
    <recommendedName>
        <fullName evidence="9">Ferric uptake regulation protein</fullName>
    </recommendedName>
</protein>
<organism evidence="8">
    <name type="scientific">marine sediment metagenome</name>
    <dbReference type="NCBI Taxonomy" id="412755"/>
    <lineage>
        <taxon>unclassified sequences</taxon>
        <taxon>metagenomes</taxon>
        <taxon>ecological metagenomes</taxon>
    </lineage>
</organism>
<dbReference type="GO" id="GO:0045892">
    <property type="term" value="P:negative regulation of DNA-templated transcription"/>
    <property type="evidence" value="ECO:0007669"/>
    <property type="project" value="TreeGrafter"/>
</dbReference>
<evidence type="ECO:0000256" key="6">
    <source>
        <dbReference type="ARBA" id="ARBA00023125"/>
    </source>
</evidence>
<evidence type="ECO:0000256" key="5">
    <source>
        <dbReference type="ARBA" id="ARBA00023015"/>
    </source>
</evidence>
<dbReference type="GO" id="GO:0005829">
    <property type="term" value="C:cytosol"/>
    <property type="evidence" value="ECO:0007669"/>
    <property type="project" value="TreeGrafter"/>
</dbReference>
<accession>A0A0F9GCU0</accession>
<dbReference type="GO" id="GO:1900376">
    <property type="term" value="P:regulation of secondary metabolite biosynthetic process"/>
    <property type="evidence" value="ECO:0007669"/>
    <property type="project" value="TreeGrafter"/>
</dbReference>
<keyword evidence="4" id="KW-0479">Metal-binding</keyword>
<evidence type="ECO:0008006" key="9">
    <source>
        <dbReference type="Google" id="ProtNLM"/>
    </source>
</evidence>
<comment type="subcellular location">
    <subcellularLocation>
        <location evidence="1">Cytoplasm</location>
    </subcellularLocation>
</comment>
<gene>
    <name evidence="8" type="ORF">LCGC14_2199700</name>
</gene>
<dbReference type="PANTHER" id="PTHR33202:SF2">
    <property type="entry name" value="FERRIC UPTAKE REGULATION PROTEIN"/>
    <property type="match status" value="1"/>
</dbReference>
<feature type="non-terminal residue" evidence="8">
    <location>
        <position position="1"/>
    </location>
</feature>
<dbReference type="GO" id="GO:0008270">
    <property type="term" value="F:zinc ion binding"/>
    <property type="evidence" value="ECO:0007669"/>
    <property type="project" value="TreeGrafter"/>
</dbReference>
<dbReference type="InterPro" id="IPR002481">
    <property type="entry name" value="FUR"/>
</dbReference>
<evidence type="ECO:0000256" key="1">
    <source>
        <dbReference type="ARBA" id="ARBA00004496"/>
    </source>
</evidence>
<evidence type="ECO:0000256" key="7">
    <source>
        <dbReference type="ARBA" id="ARBA00023163"/>
    </source>
</evidence>
<dbReference type="Gene3D" id="3.30.1490.190">
    <property type="match status" value="1"/>
</dbReference>
<dbReference type="GO" id="GO:0000976">
    <property type="term" value="F:transcription cis-regulatory region binding"/>
    <property type="evidence" value="ECO:0007669"/>
    <property type="project" value="TreeGrafter"/>
</dbReference>
<comment type="caution">
    <text evidence="8">The sequence shown here is derived from an EMBL/GenBank/DDBJ whole genome shotgun (WGS) entry which is preliminary data.</text>
</comment>
<dbReference type="SUPFAM" id="SSF46785">
    <property type="entry name" value="Winged helix' DNA-binding domain"/>
    <property type="match status" value="1"/>
</dbReference>
<dbReference type="AlphaFoldDB" id="A0A0F9GCU0"/>
<evidence type="ECO:0000256" key="3">
    <source>
        <dbReference type="ARBA" id="ARBA00022491"/>
    </source>
</evidence>
<evidence type="ECO:0000256" key="4">
    <source>
        <dbReference type="ARBA" id="ARBA00022723"/>
    </source>
</evidence>
<dbReference type="InterPro" id="IPR036390">
    <property type="entry name" value="WH_DNA-bd_sf"/>
</dbReference>
<dbReference type="GO" id="GO:0003700">
    <property type="term" value="F:DNA-binding transcription factor activity"/>
    <property type="evidence" value="ECO:0007669"/>
    <property type="project" value="InterPro"/>
</dbReference>
<dbReference type="PANTHER" id="PTHR33202">
    <property type="entry name" value="ZINC UPTAKE REGULATION PROTEIN"/>
    <property type="match status" value="1"/>
</dbReference>
<keyword evidence="6" id="KW-0238">DNA-binding</keyword>
<keyword evidence="3" id="KW-0678">Repressor</keyword>
<sequence length="77" mass="8763">GILGKVENTDKHAHYELVLGREHHDHMLCTSCGKVIEFYSHELERLQDSLCKAEGFKGNSHLLEIKGLCKKCSRARN</sequence>
<dbReference type="Pfam" id="PF01475">
    <property type="entry name" value="FUR"/>
    <property type="match status" value="1"/>
</dbReference>
<dbReference type="InterPro" id="IPR043135">
    <property type="entry name" value="Fur_C"/>
</dbReference>
<dbReference type="EMBL" id="LAZR01028957">
    <property type="protein sequence ID" value="KKL60997.1"/>
    <property type="molecule type" value="Genomic_DNA"/>
</dbReference>
<keyword evidence="7" id="KW-0804">Transcription</keyword>
<name>A0A0F9GCU0_9ZZZZ</name>
<proteinExistence type="predicted"/>
<keyword evidence="2" id="KW-0963">Cytoplasm</keyword>
<keyword evidence="5" id="KW-0805">Transcription regulation</keyword>
<reference evidence="8" key="1">
    <citation type="journal article" date="2015" name="Nature">
        <title>Complex archaea that bridge the gap between prokaryotes and eukaryotes.</title>
        <authorList>
            <person name="Spang A."/>
            <person name="Saw J.H."/>
            <person name="Jorgensen S.L."/>
            <person name="Zaremba-Niedzwiedzka K."/>
            <person name="Martijn J."/>
            <person name="Lind A.E."/>
            <person name="van Eijk R."/>
            <person name="Schleper C."/>
            <person name="Guy L."/>
            <person name="Ettema T.J."/>
        </authorList>
    </citation>
    <scope>NUCLEOTIDE SEQUENCE</scope>
</reference>
<evidence type="ECO:0000313" key="8">
    <source>
        <dbReference type="EMBL" id="KKL60997.1"/>
    </source>
</evidence>